<protein>
    <recommendedName>
        <fullName evidence="5">TELO2-interacting protein 1 homolog</fullName>
    </recommendedName>
</protein>
<accession>A0A1I8Q7I8</accession>
<dbReference type="InterPro" id="IPR049362">
    <property type="entry name" value="TTI1_rpt"/>
</dbReference>
<dbReference type="Pfam" id="PF24176">
    <property type="entry name" value="TPR_TTI1_2nd"/>
    <property type="match status" value="1"/>
</dbReference>
<dbReference type="GO" id="GO:0005737">
    <property type="term" value="C:cytoplasm"/>
    <property type="evidence" value="ECO:0007669"/>
    <property type="project" value="TreeGrafter"/>
</dbReference>
<gene>
    <name evidence="3" type="primary">106085574</name>
</gene>
<keyword evidence="4" id="KW-1185">Reference proteome</keyword>
<dbReference type="InterPro" id="IPR052587">
    <property type="entry name" value="TELO2-interacting_protein_1"/>
</dbReference>
<dbReference type="EnsemblMetazoa" id="SCAU014595-RA">
    <property type="protein sequence ID" value="SCAU014595-PA"/>
    <property type="gene ID" value="SCAU014595"/>
</dbReference>
<dbReference type="InterPro" id="IPR016024">
    <property type="entry name" value="ARM-type_fold"/>
</dbReference>
<dbReference type="InterPro" id="IPR057567">
    <property type="entry name" value="TPR_TTI1_C"/>
</dbReference>
<evidence type="ECO:0008006" key="5">
    <source>
        <dbReference type="Google" id="ProtNLM"/>
    </source>
</evidence>
<feature type="domain" description="TTI1 N-terminal TPR" evidence="1">
    <location>
        <begin position="10"/>
        <end position="367"/>
    </location>
</feature>
<dbReference type="OrthoDB" id="49511at2759"/>
<evidence type="ECO:0000313" key="4">
    <source>
        <dbReference type="Proteomes" id="UP000095300"/>
    </source>
</evidence>
<name>A0A1I8Q7I8_STOCA</name>
<dbReference type="VEuPathDB" id="VectorBase:SCAU014595"/>
<feature type="domain" description="TTI1 C-terminal TPR" evidence="2">
    <location>
        <begin position="773"/>
        <end position="1037"/>
    </location>
</feature>
<evidence type="ECO:0000259" key="2">
    <source>
        <dbReference type="Pfam" id="PF24181"/>
    </source>
</evidence>
<dbReference type="STRING" id="35570.A0A1I8Q7I8"/>
<evidence type="ECO:0000313" key="3">
    <source>
        <dbReference type="EnsemblMetazoa" id="SCAU014595-PA"/>
    </source>
</evidence>
<dbReference type="SUPFAM" id="SSF48371">
    <property type="entry name" value="ARM repeat"/>
    <property type="match status" value="1"/>
</dbReference>
<dbReference type="Pfam" id="PF21547">
    <property type="entry name" value="TTI1"/>
    <property type="match status" value="1"/>
</dbReference>
<dbReference type="AlphaFoldDB" id="A0A1I8Q7I8"/>
<dbReference type="InterPro" id="IPR057566">
    <property type="entry name" value="TPR_TTI1_N"/>
</dbReference>
<dbReference type="KEGG" id="scac:106085574"/>
<dbReference type="Proteomes" id="UP000095300">
    <property type="component" value="Unassembled WGS sequence"/>
</dbReference>
<proteinExistence type="predicted"/>
<reference evidence="3" key="1">
    <citation type="submission" date="2020-05" db="UniProtKB">
        <authorList>
            <consortium name="EnsemblMetazoa"/>
        </authorList>
    </citation>
    <scope>IDENTIFICATION</scope>
    <source>
        <strain evidence="3">USDA</strain>
    </source>
</reference>
<organism evidence="3 4">
    <name type="scientific">Stomoxys calcitrans</name>
    <name type="common">Stable fly</name>
    <name type="synonym">Conops calcitrans</name>
    <dbReference type="NCBI Taxonomy" id="35570"/>
    <lineage>
        <taxon>Eukaryota</taxon>
        <taxon>Metazoa</taxon>
        <taxon>Ecdysozoa</taxon>
        <taxon>Arthropoda</taxon>
        <taxon>Hexapoda</taxon>
        <taxon>Insecta</taxon>
        <taxon>Pterygota</taxon>
        <taxon>Neoptera</taxon>
        <taxon>Endopterygota</taxon>
        <taxon>Diptera</taxon>
        <taxon>Brachycera</taxon>
        <taxon>Muscomorpha</taxon>
        <taxon>Muscoidea</taxon>
        <taxon>Muscidae</taxon>
        <taxon>Stomoxys</taxon>
    </lineage>
</organism>
<sequence>MSSLEPFVNSIKPAMDSFLRQPNKETLSKLENELVQFNWTQMNIFNVHILIPLVLKLDELSDDNNELRSGCLECITLVTSKVYLKELTALRTMMVVTLKQIRDCEKASMRPNISEELKLASVKCIAESLRRCTTDVLEQFYCHNSSTILGQILLTLVDLIEYEKYKKIINASLECLMIVFYVHEEADKMDVVLRNQVADVLFIFLPKIVTILCRTAIADEKKGESSKINSIKALGSILCVIYEESMENDTGAKYDVESFKKLFSVGQHNINCSVDDVLGLKKNRGQLETRMKQLQNEGRSEKWMQASSKKLRVLFNETNILRCHVSKKIRQEYAQMCCLLIQNCAQNNLKENFIFLLENVVAFTEDEDIHIRNLCRDCIDRMQNVYSTLNVFDEISELLFDEHLAKLPRIIQRGDDAEQLAELMFLKGFLKSMSPTRLQLLLSIPKNLDIFCMCLLLALELEISMNLLLDEYSLRDIDVESDYMEASKLHWRRFKNLSSEKSVYCLKDVICILGRTPILNRLITNHLMEMLQMQNSAINEILLAILWLSTAKERDVNDLGLVRIFVEALLEDEHWNLSLEADKITKLKTNRHTDWFVDRTPGLYESAVEVRTQDYDSDDETEGANDNVTIADAEFNVLHTCIVMDCLGHCALYIGERFDGYLFQALHKVLLKLAHSYVFVYQAAIFALVAIQRALRFSTVYQLIEVNTDYVTYHLNTLLRKSSGSKSAVDIFTVILQFSSPNTFPHMESIFETIFDECSKACQAQSIVSYLKVFMAFLGHIKKWLHSCHQQFHDTAPLERGIAITALKSTNTADSWLKLLEDTEQTILLNTDIETAEDFTEQSNFTADTEHDDKLLPRYIEVVKTILYQVVKFINSSDQDLQILSLECVSSGLPLLSDYENELLPLVHLIWSPFVEKFRQRNACVLNRCFTLLEVLAKCSKDFITKRSLDEVIPFLNGFLKEAAQSSWNKKITAHTQEYKLQLKLLNNFPSLIAALNLDGRYLNEISETIALYLSKQQPEELQIKALMFFTTLRSHNGPLIYSVAAKKSHLNSYEENVRRILAEFCVH</sequence>
<dbReference type="Pfam" id="PF24173">
    <property type="entry name" value="TPR_TTI1_N"/>
    <property type="match status" value="1"/>
</dbReference>
<dbReference type="Pfam" id="PF24181">
    <property type="entry name" value="TPR_TTI1_C"/>
    <property type="match status" value="1"/>
</dbReference>
<dbReference type="PANTHER" id="PTHR18460:SF3">
    <property type="entry name" value="TELO2-INTERACTING PROTEIN 1 HOMOLOG"/>
    <property type="match status" value="1"/>
</dbReference>
<dbReference type="PANTHER" id="PTHR18460">
    <property type="entry name" value="TEL2 INTERACTING PROTEIN 1 TTI1 FAMILY MEMBER"/>
    <property type="match status" value="1"/>
</dbReference>
<evidence type="ECO:0000259" key="1">
    <source>
        <dbReference type="Pfam" id="PF24173"/>
    </source>
</evidence>